<comment type="caution">
    <text evidence="2">The sequence shown here is derived from an EMBL/GenBank/DDBJ whole genome shotgun (WGS) entry which is preliminary data.</text>
</comment>
<dbReference type="InterPro" id="IPR001279">
    <property type="entry name" value="Metallo-B-lactamas"/>
</dbReference>
<accession>A0ABW0YJ74</accession>
<dbReference type="EMBL" id="JBHSOZ010000003">
    <property type="protein sequence ID" value="MFC5712470.1"/>
    <property type="molecule type" value="Genomic_DNA"/>
</dbReference>
<evidence type="ECO:0000313" key="2">
    <source>
        <dbReference type="EMBL" id="MFC5712470.1"/>
    </source>
</evidence>
<dbReference type="SUPFAM" id="SSF56281">
    <property type="entry name" value="Metallo-hydrolase/oxidoreductase"/>
    <property type="match status" value="1"/>
</dbReference>
<reference evidence="3" key="1">
    <citation type="journal article" date="2019" name="Int. J. Syst. Evol. Microbiol.">
        <title>The Global Catalogue of Microorganisms (GCM) 10K type strain sequencing project: providing services to taxonomists for standard genome sequencing and annotation.</title>
        <authorList>
            <consortium name="The Broad Institute Genomics Platform"/>
            <consortium name="The Broad Institute Genome Sequencing Center for Infectious Disease"/>
            <person name="Wu L."/>
            <person name="Ma J."/>
        </authorList>
    </citation>
    <scope>NUCLEOTIDE SEQUENCE [LARGE SCALE GENOMIC DNA]</scope>
    <source>
        <strain evidence="3">CECT 7184</strain>
    </source>
</reference>
<gene>
    <name evidence="2" type="ORF">ACFPU1_06730</name>
</gene>
<feature type="domain" description="Metallo-beta-lactamase" evidence="1">
    <location>
        <begin position="16"/>
        <end position="205"/>
    </location>
</feature>
<dbReference type="PANTHER" id="PTHR42951">
    <property type="entry name" value="METALLO-BETA-LACTAMASE DOMAIN-CONTAINING"/>
    <property type="match status" value="1"/>
</dbReference>
<name>A0ABW0YJ74_9BACI</name>
<dbReference type="PANTHER" id="PTHR42951:SF14">
    <property type="entry name" value="METALLO-BETA-LACTAMASE SUPERFAMILY PROTEIN"/>
    <property type="match status" value="1"/>
</dbReference>
<dbReference type="InterPro" id="IPR036866">
    <property type="entry name" value="RibonucZ/Hydroxyglut_hydro"/>
</dbReference>
<protein>
    <submittedName>
        <fullName evidence="2">MBL fold metallo-hydrolase</fullName>
    </submittedName>
</protein>
<dbReference type="SMART" id="SM00849">
    <property type="entry name" value="Lactamase_B"/>
    <property type="match status" value="1"/>
</dbReference>
<organism evidence="2 3">
    <name type="scientific">Thalassorhabdus alkalitolerans</name>
    <dbReference type="NCBI Taxonomy" id="2282697"/>
    <lineage>
        <taxon>Bacteria</taxon>
        <taxon>Bacillati</taxon>
        <taxon>Bacillota</taxon>
        <taxon>Bacilli</taxon>
        <taxon>Bacillales</taxon>
        <taxon>Bacillaceae</taxon>
        <taxon>Thalassorhabdus</taxon>
    </lineage>
</organism>
<evidence type="ECO:0000259" key="1">
    <source>
        <dbReference type="SMART" id="SM00849"/>
    </source>
</evidence>
<dbReference type="Pfam" id="PF00753">
    <property type="entry name" value="Lactamase_B"/>
    <property type="match status" value="1"/>
</dbReference>
<dbReference type="InterPro" id="IPR050855">
    <property type="entry name" value="NDM-1-like"/>
</dbReference>
<dbReference type="RefSeq" id="WP_385939623.1">
    <property type="nucleotide sequence ID" value="NZ_JBHSOZ010000003.1"/>
</dbReference>
<dbReference type="Proteomes" id="UP001596142">
    <property type="component" value="Unassembled WGS sequence"/>
</dbReference>
<sequence>MNLKKIKEGCSCFASPVNIGYVQKNETGLLIDAGIDASVSKKAVKQLKEKGLPLTDVLITHAHTDHFGGAGWIAENEQVRVWAESFERQVLEQPKLEPVYLFQGNEPPKEMRNKFLEGPAVSVTHSVEEGTVEIGSISGEVISLPGHSHGQIGFRVDGILYAGDSYFAPLYLEKHKIPFMVDKQAAVSSLKKLLTLDVQGAVPGHGHYEENFKITVSKNIDFHQRVEDDLLFLLRTVKQISLDELIGKFCENKGIIFSQLGSWALYRTAVTAYVMSLVNEEHARLTFERNQLMITAG</sequence>
<dbReference type="Gene3D" id="3.60.15.10">
    <property type="entry name" value="Ribonuclease Z/Hydroxyacylglutathione hydrolase-like"/>
    <property type="match status" value="1"/>
</dbReference>
<evidence type="ECO:0000313" key="3">
    <source>
        <dbReference type="Proteomes" id="UP001596142"/>
    </source>
</evidence>
<proteinExistence type="predicted"/>
<keyword evidence="3" id="KW-1185">Reference proteome</keyword>
<dbReference type="CDD" id="cd07743">
    <property type="entry name" value="metallo-hydrolase-like_MBL-fold"/>
    <property type="match status" value="1"/>
</dbReference>